<dbReference type="AlphaFoldDB" id="A0A8S1TLZ9"/>
<evidence type="ECO:0000313" key="3">
    <source>
        <dbReference type="Proteomes" id="UP000683925"/>
    </source>
</evidence>
<organism evidence="2 3">
    <name type="scientific">Paramecium octaurelia</name>
    <dbReference type="NCBI Taxonomy" id="43137"/>
    <lineage>
        <taxon>Eukaryota</taxon>
        <taxon>Sar</taxon>
        <taxon>Alveolata</taxon>
        <taxon>Ciliophora</taxon>
        <taxon>Intramacronucleata</taxon>
        <taxon>Oligohymenophorea</taxon>
        <taxon>Peniculida</taxon>
        <taxon>Parameciidae</taxon>
        <taxon>Paramecium</taxon>
    </lineage>
</organism>
<gene>
    <name evidence="2" type="ORF">POCTA_138.1.T0270143</name>
</gene>
<dbReference type="EMBL" id="CAJJDP010000027">
    <property type="protein sequence ID" value="CAD8152993.1"/>
    <property type="molecule type" value="Genomic_DNA"/>
</dbReference>
<name>A0A8S1TLZ9_PAROT</name>
<dbReference type="Proteomes" id="UP000683925">
    <property type="component" value="Unassembled WGS sequence"/>
</dbReference>
<comment type="caution">
    <text evidence="2">The sequence shown here is derived from an EMBL/GenBank/DDBJ whole genome shotgun (WGS) entry which is preliminary data.</text>
</comment>
<reference evidence="2" key="1">
    <citation type="submission" date="2021-01" db="EMBL/GenBank/DDBJ databases">
        <authorList>
            <consortium name="Genoscope - CEA"/>
            <person name="William W."/>
        </authorList>
    </citation>
    <scope>NUCLEOTIDE SEQUENCE</scope>
</reference>
<accession>A0A8S1TLZ9</accession>
<keyword evidence="3" id="KW-1185">Reference proteome</keyword>
<sequence>MIQTNESNSFLDFSEMEQESEPRTSKKVRKNPIQNDEDSWEEDFQYISQFRSSFKTRGKQVSLKEVYLEQIENDPIFWKCVPHPKLLEYLEIHHYNDIYDYVKYCNKKGLLLDQPIKKFFQEPFEIPKYNYYQMKEIHEKNYTQRCIESLVDEVKKLKISKVSEFPKTNNGNIIKFYDSEALKEQYQRQEQIKNKQRELGRQIKERKLQNDRKAQELKPIYEEFPLDQPINEETIKTCILEFIKFNFSIVEQFEPIKRLKDQFQDEEIDYDFLSEDSLQEICSTHPRERKNFYTINFAKRVQVIQVVNLFSFQKDETVV</sequence>
<dbReference type="OMA" id="QEICSTH"/>
<protein>
    <submittedName>
        <fullName evidence="2">Uncharacterized protein</fullName>
    </submittedName>
</protein>
<feature type="compositionally biased region" description="Polar residues" evidence="1">
    <location>
        <begin position="1"/>
        <end position="11"/>
    </location>
</feature>
<dbReference type="OrthoDB" id="285815at2759"/>
<feature type="region of interest" description="Disordered" evidence="1">
    <location>
        <begin position="1"/>
        <end position="34"/>
    </location>
</feature>
<evidence type="ECO:0000256" key="1">
    <source>
        <dbReference type="SAM" id="MobiDB-lite"/>
    </source>
</evidence>
<evidence type="ECO:0000313" key="2">
    <source>
        <dbReference type="EMBL" id="CAD8152993.1"/>
    </source>
</evidence>
<proteinExistence type="predicted"/>